<dbReference type="InterPro" id="IPR018062">
    <property type="entry name" value="HTH_AraC-typ_CS"/>
</dbReference>
<dbReference type="GO" id="GO:0003700">
    <property type="term" value="F:DNA-binding transcription factor activity"/>
    <property type="evidence" value="ECO:0007669"/>
    <property type="project" value="InterPro"/>
</dbReference>
<proteinExistence type="predicted"/>
<dbReference type="PANTHER" id="PTHR43130:SF3">
    <property type="entry name" value="HTH-TYPE TRANSCRIPTIONAL REGULATOR RV1931C"/>
    <property type="match status" value="1"/>
</dbReference>
<dbReference type="EMBL" id="BJXU01000205">
    <property type="protein sequence ID" value="GEN26300.1"/>
    <property type="molecule type" value="Genomic_DNA"/>
</dbReference>
<dbReference type="STRING" id="44933.SAMN05660971_03132"/>
<dbReference type="Proteomes" id="UP000184123">
    <property type="component" value="Unassembled WGS sequence"/>
</dbReference>
<dbReference type="SMART" id="SM00342">
    <property type="entry name" value="HTH_ARAC"/>
    <property type="match status" value="1"/>
</dbReference>
<dbReference type="PANTHER" id="PTHR43130">
    <property type="entry name" value="ARAC-FAMILY TRANSCRIPTIONAL REGULATOR"/>
    <property type="match status" value="1"/>
</dbReference>
<dbReference type="InterPro" id="IPR052158">
    <property type="entry name" value="INH-QAR"/>
</dbReference>
<feature type="domain" description="HTH araC/xylS-type" evidence="5">
    <location>
        <begin position="243"/>
        <end position="341"/>
    </location>
</feature>
<dbReference type="InterPro" id="IPR018060">
    <property type="entry name" value="HTH_AraC"/>
</dbReference>
<dbReference type="Gene3D" id="1.10.10.60">
    <property type="entry name" value="Homeodomain-like"/>
    <property type="match status" value="1"/>
</dbReference>
<evidence type="ECO:0000256" key="2">
    <source>
        <dbReference type="ARBA" id="ARBA00023125"/>
    </source>
</evidence>
<evidence type="ECO:0000256" key="4">
    <source>
        <dbReference type="SAM" id="MobiDB-lite"/>
    </source>
</evidence>
<dbReference type="OrthoDB" id="6057514at2"/>
<dbReference type="EMBL" id="FRCA01000009">
    <property type="protein sequence ID" value="SHM51540.1"/>
    <property type="molecule type" value="Genomic_DNA"/>
</dbReference>
<dbReference type="InterPro" id="IPR009057">
    <property type="entry name" value="Homeodomain-like_sf"/>
</dbReference>
<evidence type="ECO:0000259" key="5">
    <source>
        <dbReference type="PROSITE" id="PS01124"/>
    </source>
</evidence>
<dbReference type="AlphaFoldDB" id="A0A1M7JEM8"/>
<keyword evidence="3" id="KW-0804">Transcription</keyword>
<feature type="compositionally biased region" description="Pro residues" evidence="4">
    <location>
        <begin position="9"/>
        <end position="18"/>
    </location>
</feature>
<keyword evidence="2" id="KW-0238">DNA-binding</keyword>
<feature type="region of interest" description="Disordered" evidence="4">
    <location>
        <begin position="1"/>
        <end position="20"/>
    </location>
</feature>
<evidence type="ECO:0000313" key="7">
    <source>
        <dbReference type="EMBL" id="SHM51540.1"/>
    </source>
</evidence>
<dbReference type="RefSeq" id="WP_073436162.1">
    <property type="nucleotide sequence ID" value="NZ_BJXU01000205.1"/>
</dbReference>
<evidence type="ECO:0000256" key="3">
    <source>
        <dbReference type="ARBA" id="ARBA00023163"/>
    </source>
</evidence>
<reference evidence="6 9" key="2">
    <citation type="submission" date="2019-07" db="EMBL/GenBank/DDBJ databases">
        <title>Whole genome shotgun sequence of Halomonas cupida NBRC 102219.</title>
        <authorList>
            <person name="Hosoyama A."/>
            <person name="Uohara A."/>
            <person name="Ohji S."/>
            <person name="Ichikawa N."/>
        </authorList>
    </citation>
    <scope>NUCLEOTIDE SEQUENCE [LARGE SCALE GENOMIC DNA]</scope>
    <source>
        <strain evidence="6 9">NBRC 102219</strain>
    </source>
</reference>
<evidence type="ECO:0000313" key="6">
    <source>
        <dbReference type="EMBL" id="GEN26300.1"/>
    </source>
</evidence>
<evidence type="ECO:0000313" key="8">
    <source>
        <dbReference type="Proteomes" id="UP000184123"/>
    </source>
</evidence>
<dbReference type="PROSITE" id="PS00041">
    <property type="entry name" value="HTH_ARAC_FAMILY_1"/>
    <property type="match status" value="1"/>
</dbReference>
<sequence>MTEDSAYPYPRPDSPPLLSPEDAETTLNVWLVPKFSMLTLFCLLEPLRVANRFGRKLFAWRLLSADGQPVIASNGVRIDVSGAIGELGTEPPGQTWHRNSVTRLMVVSSWEAEATVTAEDRAVLRRLAAHGAWLGGLDTAPFILARAGVLDGSRVAMHWESVPAFRQEFPSIKISTARFEWHGDRLTGAGGAASIDMMLMWIEQRYGPSLAEMVGRQIVHHRSIDEPSGRQLPTDSRLPRAVVRALAVMEANLAQPLSIPELCRLAGQSQRQLTRHFQTWFRETPRQTYLGMRLDLAQRILADSHVSVTEAAMAAGFGHLATFSRAYRQRFGEPPSVTARRGQSSPGW</sequence>
<protein>
    <submittedName>
        <fullName evidence="6">HTH-type transcriptional regulator CdhR</fullName>
    </submittedName>
    <submittedName>
        <fullName evidence="7">Transcriptional regulator, AraC family with amidase-like domain</fullName>
    </submittedName>
</protein>
<dbReference type="Proteomes" id="UP000321726">
    <property type="component" value="Unassembled WGS sequence"/>
</dbReference>
<dbReference type="InterPro" id="IPR029062">
    <property type="entry name" value="Class_I_gatase-like"/>
</dbReference>
<dbReference type="CDD" id="cd03136">
    <property type="entry name" value="GATase1_AraC_ArgR_like"/>
    <property type="match status" value="1"/>
</dbReference>
<dbReference type="PROSITE" id="PS01124">
    <property type="entry name" value="HTH_ARAC_FAMILY_2"/>
    <property type="match status" value="1"/>
</dbReference>
<organism evidence="7 8">
    <name type="scientific">Halomonas cupida</name>
    <dbReference type="NCBI Taxonomy" id="44933"/>
    <lineage>
        <taxon>Bacteria</taxon>
        <taxon>Pseudomonadati</taxon>
        <taxon>Pseudomonadota</taxon>
        <taxon>Gammaproteobacteria</taxon>
        <taxon>Oceanospirillales</taxon>
        <taxon>Halomonadaceae</taxon>
        <taxon>Halomonas</taxon>
    </lineage>
</organism>
<dbReference type="Gene3D" id="3.40.50.880">
    <property type="match status" value="1"/>
</dbReference>
<dbReference type="SUPFAM" id="SSF46689">
    <property type="entry name" value="Homeodomain-like"/>
    <property type="match status" value="2"/>
</dbReference>
<keyword evidence="1" id="KW-0805">Transcription regulation</keyword>
<dbReference type="Pfam" id="PF12833">
    <property type="entry name" value="HTH_18"/>
    <property type="match status" value="1"/>
</dbReference>
<reference evidence="7 8" key="1">
    <citation type="submission" date="2016-11" db="EMBL/GenBank/DDBJ databases">
        <authorList>
            <person name="Jaros S."/>
            <person name="Januszkiewicz K."/>
            <person name="Wedrychowicz H."/>
        </authorList>
    </citation>
    <scope>NUCLEOTIDE SEQUENCE [LARGE SCALE GENOMIC DNA]</scope>
    <source>
        <strain evidence="7 8">DSM 4740</strain>
    </source>
</reference>
<dbReference type="GO" id="GO:0043565">
    <property type="term" value="F:sequence-specific DNA binding"/>
    <property type="evidence" value="ECO:0007669"/>
    <property type="project" value="InterPro"/>
</dbReference>
<keyword evidence="9" id="KW-1185">Reference proteome</keyword>
<name>A0A1M7JEM8_9GAMM</name>
<evidence type="ECO:0000313" key="9">
    <source>
        <dbReference type="Proteomes" id="UP000321726"/>
    </source>
</evidence>
<dbReference type="SUPFAM" id="SSF52317">
    <property type="entry name" value="Class I glutamine amidotransferase-like"/>
    <property type="match status" value="1"/>
</dbReference>
<accession>A0A1M7JEM8</accession>
<gene>
    <name evidence="6" type="primary">cdhR</name>
    <name evidence="6" type="ORF">HCU01_42490</name>
    <name evidence="7" type="ORF">SAMN05660971_03132</name>
</gene>
<evidence type="ECO:0000256" key="1">
    <source>
        <dbReference type="ARBA" id="ARBA00023015"/>
    </source>
</evidence>